<feature type="chain" id="PRO_5013235375" evidence="2">
    <location>
        <begin position="23"/>
        <end position="212"/>
    </location>
</feature>
<sequence>MHARIIAAMGAGLVLAAGSALAETRDYDLSGFDAVSVSSGQNAVITVGGNYSVRAEGTEKALERLDILVKGDELVIRRKPRVGIVWGRSETATVYVTTPTLARLDVSSGADATATGVDSDNFVVDASSGADVEVSGRCGALVADVSSGASIRADGLECRRVTADASSGGSMRVFASESVTADASSGGDIDVYGGPDNVNIDESSGGDVSIRN</sequence>
<gene>
    <name evidence="4" type="ORF">SAMN06297382_1890</name>
</gene>
<dbReference type="EMBL" id="FZQA01000003">
    <property type="protein sequence ID" value="SNT73585.1"/>
    <property type="molecule type" value="Genomic_DNA"/>
</dbReference>
<organism evidence="4 5">
    <name type="scientific">Amphiplicatus metriothermophilus</name>
    <dbReference type="NCBI Taxonomy" id="1519374"/>
    <lineage>
        <taxon>Bacteria</taxon>
        <taxon>Pseudomonadati</taxon>
        <taxon>Pseudomonadota</taxon>
        <taxon>Alphaproteobacteria</taxon>
        <taxon>Parvularculales</taxon>
        <taxon>Parvularculaceae</taxon>
        <taxon>Amphiplicatus</taxon>
    </lineage>
</organism>
<keyword evidence="5" id="KW-1185">Reference proteome</keyword>
<feature type="region of interest" description="Disordered" evidence="1">
    <location>
        <begin position="182"/>
        <end position="212"/>
    </location>
</feature>
<dbReference type="AlphaFoldDB" id="A0A239PTH3"/>
<evidence type="ECO:0000313" key="5">
    <source>
        <dbReference type="Proteomes" id="UP000198346"/>
    </source>
</evidence>
<dbReference type="Pfam" id="PF10988">
    <property type="entry name" value="DUF2807"/>
    <property type="match status" value="1"/>
</dbReference>
<dbReference type="Gene3D" id="2.160.20.120">
    <property type="match status" value="1"/>
</dbReference>
<keyword evidence="2" id="KW-0732">Signal</keyword>
<protein>
    <submittedName>
        <fullName evidence="4">Putative auto-transporter adhesin, head GIN domain</fullName>
    </submittedName>
</protein>
<dbReference type="RefSeq" id="WP_089412345.1">
    <property type="nucleotide sequence ID" value="NZ_FZQA01000003.1"/>
</dbReference>
<dbReference type="Proteomes" id="UP000198346">
    <property type="component" value="Unassembled WGS sequence"/>
</dbReference>
<proteinExistence type="predicted"/>
<evidence type="ECO:0000313" key="4">
    <source>
        <dbReference type="EMBL" id="SNT73585.1"/>
    </source>
</evidence>
<feature type="signal peptide" evidence="2">
    <location>
        <begin position="1"/>
        <end position="22"/>
    </location>
</feature>
<dbReference type="OrthoDB" id="7841570at2"/>
<reference evidence="4 5" key="1">
    <citation type="submission" date="2017-07" db="EMBL/GenBank/DDBJ databases">
        <authorList>
            <person name="Sun Z.S."/>
            <person name="Albrecht U."/>
            <person name="Echele G."/>
            <person name="Lee C.C."/>
        </authorList>
    </citation>
    <scope>NUCLEOTIDE SEQUENCE [LARGE SCALE GENOMIC DNA]</scope>
    <source>
        <strain evidence="4 5">CGMCC 1.12710</strain>
    </source>
</reference>
<accession>A0A239PTH3</accession>
<evidence type="ECO:0000256" key="2">
    <source>
        <dbReference type="SAM" id="SignalP"/>
    </source>
</evidence>
<dbReference type="InterPro" id="IPR021255">
    <property type="entry name" value="DUF2807"/>
</dbReference>
<evidence type="ECO:0000259" key="3">
    <source>
        <dbReference type="Pfam" id="PF10988"/>
    </source>
</evidence>
<feature type="domain" description="Putative auto-transporter adhesin head GIN" evidence="3">
    <location>
        <begin position="32"/>
        <end position="195"/>
    </location>
</feature>
<evidence type="ECO:0000256" key="1">
    <source>
        <dbReference type="SAM" id="MobiDB-lite"/>
    </source>
</evidence>
<name>A0A239PTH3_9PROT</name>